<comment type="caution">
    <text evidence="2">The sequence shown here is derived from an EMBL/GenBank/DDBJ whole genome shotgun (WGS) entry which is preliminary data.</text>
</comment>
<evidence type="ECO:0000313" key="3">
    <source>
        <dbReference type="Proteomes" id="UP000727654"/>
    </source>
</evidence>
<sequence>MKAKSKAIRTMKSDAPDNPFSEFLEPVTPDSPCGDDLEYDPEFVVLMAKAAPRSAAQYGDFVSEPEAVNWADVERDCRRLLLRTRDIRVLVLLLRCRTWLGQAQGLRDGLSILARLLARWPDAIHPQLMVDGEADPALRANALAALVDPQGLMQDVRELAIADNTVLRLQMRDVERSLGVPRPADALAPESVRLQLEALRQQHSPVLAAVDAAAEFAVAIDAWAKDNLADERPDLGPLLRLLNMVSDTTAPSTPPVTASPIRQKPIVGVGEREAGGERRSTAVTEHPLTELPHNRAAALASIRTARQWFEACEPSSPVALLLRQAERLTGKRFDEVFQALPADLVERWAHGDS</sequence>
<dbReference type="PANTHER" id="PTHR37951">
    <property type="entry name" value="CYTOPLASMIC PROTEIN-RELATED"/>
    <property type="match status" value="1"/>
</dbReference>
<gene>
    <name evidence="2" type="ORF">LMG23992_01710</name>
</gene>
<feature type="domain" description="ImpA N-terminal" evidence="1">
    <location>
        <begin position="24"/>
        <end position="147"/>
    </location>
</feature>
<protein>
    <recommendedName>
        <fullName evidence="1">ImpA N-terminal domain-containing protein</fullName>
    </recommendedName>
</protein>
<name>A0ABM8WT75_9BURK</name>
<dbReference type="EMBL" id="CAJZAI010000003">
    <property type="protein sequence ID" value="CAG9170668.1"/>
    <property type="molecule type" value="Genomic_DNA"/>
</dbReference>
<accession>A0ABM8WT75</accession>
<dbReference type="PANTHER" id="PTHR37951:SF1">
    <property type="entry name" value="TYPE VI SECRETION SYSTEM COMPONENT TSSA1"/>
    <property type="match status" value="1"/>
</dbReference>
<dbReference type="RefSeq" id="WP_224079359.1">
    <property type="nucleotide sequence ID" value="NZ_CAJZAI010000003.1"/>
</dbReference>
<dbReference type="Proteomes" id="UP000727654">
    <property type="component" value="Unassembled WGS sequence"/>
</dbReference>
<evidence type="ECO:0000259" key="1">
    <source>
        <dbReference type="Pfam" id="PF06812"/>
    </source>
</evidence>
<reference evidence="2 3" key="1">
    <citation type="submission" date="2021-08" db="EMBL/GenBank/DDBJ databases">
        <authorList>
            <person name="Peeters C."/>
        </authorList>
    </citation>
    <scope>NUCLEOTIDE SEQUENCE [LARGE SCALE GENOMIC DNA]</scope>
    <source>
        <strain evidence="2 3">LMG 23992</strain>
    </source>
</reference>
<keyword evidence="3" id="KW-1185">Reference proteome</keyword>
<proteinExistence type="predicted"/>
<dbReference type="NCBIfam" id="TIGR03363">
    <property type="entry name" value="VI_chp_8"/>
    <property type="match status" value="1"/>
</dbReference>
<dbReference type="Pfam" id="PF06812">
    <property type="entry name" value="ImpA_N"/>
    <property type="match status" value="1"/>
</dbReference>
<dbReference type="InterPro" id="IPR017740">
    <property type="entry name" value="TssA-like"/>
</dbReference>
<evidence type="ECO:0000313" key="2">
    <source>
        <dbReference type="EMBL" id="CAG9170668.1"/>
    </source>
</evidence>
<dbReference type="InterPro" id="IPR010657">
    <property type="entry name" value="ImpA_N"/>
</dbReference>
<organism evidence="2 3">
    <name type="scientific">Cupriavidus laharis</name>
    <dbReference type="NCBI Taxonomy" id="151654"/>
    <lineage>
        <taxon>Bacteria</taxon>
        <taxon>Pseudomonadati</taxon>
        <taxon>Pseudomonadota</taxon>
        <taxon>Betaproteobacteria</taxon>
        <taxon>Burkholderiales</taxon>
        <taxon>Burkholderiaceae</taxon>
        <taxon>Cupriavidus</taxon>
    </lineage>
</organism>